<comment type="caution">
    <text evidence="2">The sequence shown here is derived from an EMBL/GenBank/DDBJ whole genome shotgun (WGS) entry which is preliminary data.</text>
</comment>
<evidence type="ECO:0008006" key="4">
    <source>
        <dbReference type="Google" id="ProtNLM"/>
    </source>
</evidence>
<accession>A0A918WLI8</accession>
<evidence type="ECO:0000256" key="1">
    <source>
        <dbReference type="SAM" id="Phobius"/>
    </source>
</evidence>
<gene>
    <name evidence="2" type="ORF">GCM10007315_20810</name>
</gene>
<dbReference type="AlphaFoldDB" id="A0A918WLI8"/>
<keyword evidence="1" id="KW-0812">Transmembrane</keyword>
<keyword evidence="3" id="KW-1185">Reference proteome</keyword>
<reference evidence="2" key="2">
    <citation type="submission" date="2020-09" db="EMBL/GenBank/DDBJ databases">
        <authorList>
            <person name="Sun Q."/>
            <person name="Kim S."/>
        </authorList>
    </citation>
    <scope>NUCLEOTIDE SEQUENCE</scope>
    <source>
        <strain evidence="2">KCTC 23310</strain>
    </source>
</reference>
<protein>
    <recommendedName>
        <fullName evidence="4">DUF2484 family protein</fullName>
    </recommendedName>
</protein>
<name>A0A918WLI8_9RHOB</name>
<proteinExistence type="predicted"/>
<feature type="transmembrane region" description="Helical" evidence="1">
    <location>
        <begin position="30"/>
        <end position="46"/>
    </location>
</feature>
<dbReference type="Proteomes" id="UP000638981">
    <property type="component" value="Unassembled WGS sequence"/>
</dbReference>
<evidence type="ECO:0000313" key="2">
    <source>
        <dbReference type="EMBL" id="GHC57253.1"/>
    </source>
</evidence>
<dbReference type="RefSeq" id="WP_189411610.1">
    <property type="nucleotide sequence ID" value="NZ_BMYJ01000006.1"/>
</dbReference>
<keyword evidence="1" id="KW-1133">Transmembrane helix</keyword>
<evidence type="ECO:0000313" key="3">
    <source>
        <dbReference type="Proteomes" id="UP000638981"/>
    </source>
</evidence>
<keyword evidence="1" id="KW-0472">Membrane</keyword>
<feature type="transmembrane region" description="Helical" evidence="1">
    <location>
        <begin position="52"/>
        <end position="72"/>
    </location>
</feature>
<reference evidence="2" key="1">
    <citation type="journal article" date="2014" name="Int. J. Syst. Evol. Microbiol.">
        <title>Complete genome sequence of Corynebacterium casei LMG S-19264T (=DSM 44701T), isolated from a smear-ripened cheese.</title>
        <authorList>
            <consortium name="US DOE Joint Genome Institute (JGI-PGF)"/>
            <person name="Walter F."/>
            <person name="Albersmeier A."/>
            <person name="Kalinowski J."/>
            <person name="Ruckert C."/>
        </authorList>
    </citation>
    <scope>NUCLEOTIDE SEQUENCE</scope>
    <source>
        <strain evidence="2">KCTC 23310</strain>
    </source>
</reference>
<feature type="transmembrane region" description="Helical" evidence="1">
    <location>
        <begin position="6"/>
        <end position="23"/>
    </location>
</feature>
<organism evidence="2 3">
    <name type="scientific">Neogemmobacter tilapiae</name>
    <dbReference type="NCBI Taxonomy" id="875041"/>
    <lineage>
        <taxon>Bacteria</taxon>
        <taxon>Pseudomonadati</taxon>
        <taxon>Pseudomonadota</taxon>
        <taxon>Alphaproteobacteria</taxon>
        <taxon>Rhodobacterales</taxon>
        <taxon>Paracoccaceae</taxon>
        <taxon>Neogemmobacter</taxon>
    </lineage>
</organism>
<dbReference type="InterPro" id="IPR018919">
    <property type="entry name" value="DUF2484"/>
</dbReference>
<sequence>MSWPVIAAIVWVLAAAVTALLPYKRQFPPGIILLFLAPLLIAWLALEHGPIVGLAALAAFASMFRNPLIYFWRKWQGLPAQRHEQPPQEPQP</sequence>
<dbReference type="EMBL" id="BMYJ01000006">
    <property type="protein sequence ID" value="GHC57253.1"/>
    <property type="molecule type" value="Genomic_DNA"/>
</dbReference>
<dbReference type="Pfam" id="PF10658">
    <property type="entry name" value="DUF2484"/>
    <property type="match status" value="1"/>
</dbReference>